<evidence type="ECO:0000313" key="1">
    <source>
        <dbReference type="EMBL" id="RPB26916.1"/>
    </source>
</evidence>
<evidence type="ECO:0000313" key="2">
    <source>
        <dbReference type="Proteomes" id="UP000267821"/>
    </source>
</evidence>
<dbReference type="EMBL" id="ML121533">
    <property type="protein sequence ID" value="RPB26916.1"/>
    <property type="molecule type" value="Genomic_DNA"/>
</dbReference>
<reference evidence="1 2" key="1">
    <citation type="journal article" date="2018" name="Nat. Ecol. Evol.">
        <title>Pezizomycetes genomes reveal the molecular basis of ectomycorrhizal truffle lifestyle.</title>
        <authorList>
            <person name="Murat C."/>
            <person name="Payen T."/>
            <person name="Noel B."/>
            <person name="Kuo A."/>
            <person name="Morin E."/>
            <person name="Chen J."/>
            <person name="Kohler A."/>
            <person name="Krizsan K."/>
            <person name="Balestrini R."/>
            <person name="Da Silva C."/>
            <person name="Montanini B."/>
            <person name="Hainaut M."/>
            <person name="Levati E."/>
            <person name="Barry K.W."/>
            <person name="Belfiori B."/>
            <person name="Cichocki N."/>
            <person name="Clum A."/>
            <person name="Dockter R.B."/>
            <person name="Fauchery L."/>
            <person name="Guy J."/>
            <person name="Iotti M."/>
            <person name="Le Tacon F."/>
            <person name="Lindquist E.A."/>
            <person name="Lipzen A."/>
            <person name="Malagnac F."/>
            <person name="Mello A."/>
            <person name="Molinier V."/>
            <person name="Miyauchi S."/>
            <person name="Poulain J."/>
            <person name="Riccioni C."/>
            <person name="Rubini A."/>
            <person name="Sitrit Y."/>
            <person name="Splivallo R."/>
            <person name="Traeger S."/>
            <person name="Wang M."/>
            <person name="Zifcakova L."/>
            <person name="Wipf D."/>
            <person name="Zambonelli A."/>
            <person name="Paolocci F."/>
            <person name="Nowrousian M."/>
            <person name="Ottonello S."/>
            <person name="Baldrian P."/>
            <person name="Spatafora J.W."/>
            <person name="Henrissat B."/>
            <person name="Nagy L.G."/>
            <person name="Aury J.M."/>
            <person name="Wincker P."/>
            <person name="Grigoriev I.V."/>
            <person name="Bonfante P."/>
            <person name="Martin F.M."/>
        </authorList>
    </citation>
    <scope>NUCLEOTIDE SEQUENCE [LARGE SCALE GENOMIC DNA]</scope>
    <source>
        <strain evidence="1 2">ATCC MYA-4762</strain>
    </source>
</reference>
<organism evidence="1 2">
    <name type="scientific">Terfezia boudieri ATCC MYA-4762</name>
    <dbReference type="NCBI Taxonomy" id="1051890"/>
    <lineage>
        <taxon>Eukaryota</taxon>
        <taxon>Fungi</taxon>
        <taxon>Dikarya</taxon>
        <taxon>Ascomycota</taxon>
        <taxon>Pezizomycotina</taxon>
        <taxon>Pezizomycetes</taxon>
        <taxon>Pezizales</taxon>
        <taxon>Pezizaceae</taxon>
        <taxon>Terfezia</taxon>
    </lineage>
</organism>
<gene>
    <name evidence="1" type="ORF">L211DRAFT_847055</name>
</gene>
<dbReference type="Proteomes" id="UP000267821">
    <property type="component" value="Unassembled WGS sequence"/>
</dbReference>
<proteinExistence type="predicted"/>
<dbReference type="InParanoid" id="A0A3N4LVJ5"/>
<keyword evidence="2" id="KW-1185">Reference proteome</keyword>
<name>A0A3N4LVJ5_9PEZI</name>
<protein>
    <submittedName>
        <fullName evidence="1">Uncharacterized protein</fullName>
    </submittedName>
</protein>
<sequence length="160" mass="18756">MVRYEGPLSPEALLVTILRKPLFFWCRYQPHQHPHNPPHSNDHWQQLPCASYCLYPLDFIPTDRKLDGNDENQQRATQYCIKQSGYDMLRTRVLGHGRGLDLDWRQGSLSVGFSLSSVIEDEIPSGSSKYGCTFRERDQRRYRNQNEQGFQKFPEPARQI</sequence>
<dbReference type="AlphaFoldDB" id="A0A3N4LVJ5"/>
<accession>A0A3N4LVJ5</accession>